<dbReference type="GO" id="GO:0031146">
    <property type="term" value="P:SCF-dependent proteasomal ubiquitin-dependent protein catabolic process"/>
    <property type="evidence" value="ECO:0007669"/>
    <property type="project" value="TreeGrafter"/>
</dbReference>
<dbReference type="AlphaFoldDB" id="A0A250XBM5"/>
<evidence type="ECO:0000313" key="4">
    <source>
        <dbReference type="Proteomes" id="UP000232323"/>
    </source>
</evidence>
<dbReference type="SUPFAM" id="SSF52058">
    <property type="entry name" value="L domain-like"/>
    <property type="match status" value="1"/>
</dbReference>
<evidence type="ECO:0000256" key="1">
    <source>
        <dbReference type="ARBA" id="ARBA00004430"/>
    </source>
</evidence>
<dbReference type="Proteomes" id="UP000232323">
    <property type="component" value="Unassembled WGS sequence"/>
</dbReference>
<dbReference type="InterPro" id="IPR032675">
    <property type="entry name" value="LRR_dom_sf"/>
</dbReference>
<keyword evidence="4" id="KW-1185">Reference proteome</keyword>
<dbReference type="GO" id="GO:0005930">
    <property type="term" value="C:axoneme"/>
    <property type="evidence" value="ECO:0007669"/>
    <property type="project" value="UniProtKB-SubCell"/>
</dbReference>
<evidence type="ECO:0000313" key="3">
    <source>
        <dbReference type="EMBL" id="GAX80170.1"/>
    </source>
</evidence>
<dbReference type="InterPro" id="IPR036047">
    <property type="entry name" value="F-box-like_dom_sf"/>
</dbReference>
<dbReference type="SUPFAM" id="SSF81383">
    <property type="entry name" value="F-box domain"/>
    <property type="match status" value="1"/>
</dbReference>
<dbReference type="STRING" id="1157962.A0A250XBM5"/>
<dbReference type="PANTHER" id="PTHR13318">
    <property type="entry name" value="PARTNER OF PAIRED, ISOFORM B-RELATED"/>
    <property type="match status" value="1"/>
</dbReference>
<name>A0A250XBM5_9CHLO</name>
<dbReference type="OrthoDB" id="549212at2759"/>
<comment type="subcellular location">
    <subcellularLocation>
        <location evidence="1">Cytoplasm</location>
        <location evidence="1">Cytoskeleton</location>
        <location evidence="1">Cilium axoneme</location>
    </subcellularLocation>
</comment>
<dbReference type="GO" id="GO:0019005">
    <property type="term" value="C:SCF ubiquitin ligase complex"/>
    <property type="evidence" value="ECO:0007669"/>
    <property type="project" value="TreeGrafter"/>
</dbReference>
<evidence type="ECO:0000259" key="2">
    <source>
        <dbReference type="PROSITE" id="PS50181"/>
    </source>
</evidence>
<organism evidence="3 4">
    <name type="scientific">Chlamydomonas eustigma</name>
    <dbReference type="NCBI Taxonomy" id="1157962"/>
    <lineage>
        <taxon>Eukaryota</taxon>
        <taxon>Viridiplantae</taxon>
        <taxon>Chlorophyta</taxon>
        <taxon>core chlorophytes</taxon>
        <taxon>Chlorophyceae</taxon>
        <taxon>CS clade</taxon>
        <taxon>Chlamydomonadales</taxon>
        <taxon>Chlamydomonadaceae</taxon>
        <taxon>Chlamydomonas</taxon>
    </lineage>
</organism>
<dbReference type="Gene3D" id="3.80.10.10">
    <property type="entry name" value="Ribonuclease Inhibitor"/>
    <property type="match status" value="2"/>
</dbReference>
<gene>
    <name evidence="3" type="ORF">CEUSTIGMA_g7608.t1</name>
</gene>
<comment type="caution">
    <text evidence="3">The sequence shown here is derived from an EMBL/GenBank/DDBJ whole genome shotgun (WGS) entry which is preliminary data.</text>
</comment>
<feature type="domain" description="F-box" evidence="2">
    <location>
        <begin position="37"/>
        <end position="81"/>
    </location>
</feature>
<dbReference type="InterPro" id="IPR001810">
    <property type="entry name" value="F-box_dom"/>
</dbReference>
<sequence>MTLQLENLNDVDLGLRLDALLCVYESPTLFDRLSLPVFDILGLPPEILSSLVMFLGKNDLCSLRQSCKALYRSTDSCMQRLSLCTATTAFNSRSYVHLRPSWLQMVKHLKVFEPNNPRNLMHQPHKQQWVVQGCSPVCMWMGLFAPGLSNLETISFKNVPYLMEAFLYVISLCQNISCLEFTKSFYHEFNLEAFWGGLRNLIKLQSLKIQGWCLQAADVQGLESLTNLKHLHIKRSTNHPTGLRGLSLLTELKSLTLEEIDYRSTILQEFCGFSRLVNLESLRFITVGPLSDEIHALCTLSRLKTLEISNHYDEHLLDPIYLLLSSITSLESVTLSQYDLDDALLKHLAKQPNLKHLSMGRCSLTTTSLHLHCEDCQTSHHASSPSSSTFTVRPAVSQLPFSTPSTTTPLANLRSLSLRCLEVIQPYAAAAVAVPDTTMVQQEDLTPVLLPLSLAAPQLASLHLNPQFLPHYDSSIDKLAGYFSPELPLLHLTSLTSFAPLVAAPPLLPGCPMLTHLTLDSCYSHKYDVNVVEVWPAVQPLMMNPQLLQIPFQGMQVEAPELILPPGDNAMPEAPELILPLGDLVAPVDPDQSAVASDEVHAIAVEGDDMEGHDSMLEEEAVEGIQMLFQPPPHLHVAEAHAAEGVPDVSVVMDNVEEVVEAAGIDTTTVQQAQGMSLKYSGSTTCGPAWLQNLHVLSSLKSLELHGCQFMSVKDCMQLAQAMPKNISELILCDAPLINAEGLVTLGAACDSLRSLTVSHSISINFEGVTSVVKAFPYLQHFKLDCCSPITQHQCNGIMKRLILISRRCTDIRCVHSDTGKMQLHI</sequence>
<dbReference type="PROSITE" id="PS50181">
    <property type="entry name" value="FBOX"/>
    <property type="match status" value="1"/>
</dbReference>
<proteinExistence type="predicted"/>
<accession>A0A250XBM5</accession>
<protein>
    <recommendedName>
        <fullName evidence="2">F-box domain-containing protein</fullName>
    </recommendedName>
</protein>
<dbReference type="EMBL" id="BEGY01000049">
    <property type="protein sequence ID" value="GAX80170.1"/>
    <property type="molecule type" value="Genomic_DNA"/>
</dbReference>
<reference evidence="3 4" key="1">
    <citation type="submission" date="2017-08" db="EMBL/GenBank/DDBJ databases">
        <title>Acidophilic green algal genome provides insights into adaptation to an acidic environment.</title>
        <authorList>
            <person name="Hirooka S."/>
            <person name="Hirose Y."/>
            <person name="Kanesaki Y."/>
            <person name="Higuchi S."/>
            <person name="Fujiwara T."/>
            <person name="Onuma R."/>
            <person name="Era A."/>
            <person name="Ohbayashi R."/>
            <person name="Uzuka A."/>
            <person name="Nozaki H."/>
            <person name="Yoshikawa H."/>
            <person name="Miyagishima S.Y."/>
        </authorList>
    </citation>
    <scope>NUCLEOTIDE SEQUENCE [LARGE SCALE GENOMIC DNA]</scope>
    <source>
        <strain evidence="3 4">NIES-2499</strain>
    </source>
</reference>